<sequence length="193" mass="22276">MSRPREFDVDRTLHQAMEVFWTKGFKATSYEDITRATEVKKQSLYCVFKDKRELFLKALALYREQTIAKLEELASREVSPLKKLEAVCEATLYQNDEAIHRGCLMVNSALEFGDDDREVSREISLMFEQVERILEKIICDGQEQRLITTSRSGKELADYLNNVLRGAKVMEKSGDPRERIAEVLRTSFALMAP</sequence>
<dbReference type="InterPro" id="IPR001647">
    <property type="entry name" value="HTH_TetR"/>
</dbReference>
<evidence type="ECO:0000256" key="3">
    <source>
        <dbReference type="ARBA" id="ARBA00023163"/>
    </source>
</evidence>
<evidence type="ECO:0000259" key="5">
    <source>
        <dbReference type="PROSITE" id="PS50977"/>
    </source>
</evidence>
<dbReference type="Pfam" id="PF16925">
    <property type="entry name" value="TetR_C_13"/>
    <property type="match status" value="1"/>
</dbReference>
<dbReference type="Pfam" id="PF00440">
    <property type="entry name" value="TetR_N"/>
    <property type="match status" value="1"/>
</dbReference>
<feature type="DNA-binding region" description="H-T-H motif" evidence="4">
    <location>
        <begin position="29"/>
        <end position="48"/>
    </location>
</feature>
<proteinExistence type="predicted"/>
<dbReference type="PANTHER" id="PTHR47506">
    <property type="entry name" value="TRANSCRIPTIONAL REGULATORY PROTEIN"/>
    <property type="match status" value="1"/>
</dbReference>
<dbReference type="EMBL" id="JAZHPZ010000002">
    <property type="protein sequence ID" value="MEF2965465.1"/>
    <property type="molecule type" value="Genomic_DNA"/>
</dbReference>
<dbReference type="InterPro" id="IPR011075">
    <property type="entry name" value="TetR_C"/>
</dbReference>
<accession>A0ABU7VNY0</accession>
<keyword evidence="7" id="KW-1185">Reference proteome</keyword>
<evidence type="ECO:0000256" key="2">
    <source>
        <dbReference type="ARBA" id="ARBA00023125"/>
    </source>
</evidence>
<dbReference type="Gene3D" id="1.10.10.60">
    <property type="entry name" value="Homeodomain-like"/>
    <property type="match status" value="1"/>
</dbReference>
<dbReference type="Gene3D" id="1.10.357.10">
    <property type="entry name" value="Tetracycline Repressor, domain 2"/>
    <property type="match status" value="1"/>
</dbReference>
<keyword evidence="2 4" id="KW-0238">DNA-binding</keyword>
<comment type="caution">
    <text evidence="6">The sequence shown here is derived from an EMBL/GenBank/DDBJ whole genome shotgun (WGS) entry which is preliminary data.</text>
</comment>
<reference evidence="6 7" key="1">
    <citation type="submission" date="2024-02" db="EMBL/GenBank/DDBJ databases">
        <title>A nitrogen-fixing paenibacillus bacterium.</title>
        <authorList>
            <person name="Zhang W.L."/>
            <person name="Chen S.F."/>
        </authorList>
    </citation>
    <scope>NUCLEOTIDE SEQUENCE [LARGE SCALE GENOMIC DNA]</scope>
    <source>
        <strain evidence="6 7">M1</strain>
    </source>
</reference>
<evidence type="ECO:0000313" key="6">
    <source>
        <dbReference type="EMBL" id="MEF2965465.1"/>
    </source>
</evidence>
<dbReference type="RefSeq" id="WP_331845694.1">
    <property type="nucleotide sequence ID" value="NZ_JAZHPZ010000002.1"/>
</dbReference>
<evidence type="ECO:0000313" key="7">
    <source>
        <dbReference type="Proteomes" id="UP001306950"/>
    </source>
</evidence>
<feature type="domain" description="HTH tetR-type" evidence="5">
    <location>
        <begin position="6"/>
        <end position="66"/>
    </location>
</feature>
<dbReference type="SUPFAM" id="SSF46689">
    <property type="entry name" value="Homeodomain-like"/>
    <property type="match status" value="1"/>
</dbReference>
<organism evidence="6 7">
    <name type="scientific">Paenibacillus haidiansis</name>
    <dbReference type="NCBI Taxonomy" id="1574488"/>
    <lineage>
        <taxon>Bacteria</taxon>
        <taxon>Bacillati</taxon>
        <taxon>Bacillota</taxon>
        <taxon>Bacilli</taxon>
        <taxon>Bacillales</taxon>
        <taxon>Paenibacillaceae</taxon>
        <taxon>Paenibacillus</taxon>
    </lineage>
</organism>
<name>A0ABU7VNY0_9BACL</name>
<keyword evidence="1" id="KW-0805">Transcription regulation</keyword>
<evidence type="ECO:0000256" key="1">
    <source>
        <dbReference type="ARBA" id="ARBA00023015"/>
    </source>
</evidence>
<dbReference type="Proteomes" id="UP001306950">
    <property type="component" value="Unassembled WGS sequence"/>
</dbReference>
<dbReference type="InterPro" id="IPR036271">
    <property type="entry name" value="Tet_transcr_reg_TetR-rel_C_sf"/>
</dbReference>
<dbReference type="InterPro" id="IPR009057">
    <property type="entry name" value="Homeodomain-like_sf"/>
</dbReference>
<protein>
    <submittedName>
        <fullName evidence="6">TetR/AcrR family transcriptional regulator</fullName>
    </submittedName>
</protein>
<dbReference type="SUPFAM" id="SSF48498">
    <property type="entry name" value="Tetracyclin repressor-like, C-terminal domain"/>
    <property type="match status" value="1"/>
</dbReference>
<keyword evidence="3" id="KW-0804">Transcription</keyword>
<dbReference type="PANTHER" id="PTHR47506:SF1">
    <property type="entry name" value="HTH-TYPE TRANSCRIPTIONAL REGULATOR YJDC"/>
    <property type="match status" value="1"/>
</dbReference>
<dbReference type="PROSITE" id="PS50977">
    <property type="entry name" value="HTH_TETR_2"/>
    <property type="match status" value="1"/>
</dbReference>
<gene>
    <name evidence="6" type="ORF">V3851_06425</name>
</gene>
<evidence type="ECO:0000256" key="4">
    <source>
        <dbReference type="PROSITE-ProRule" id="PRU00335"/>
    </source>
</evidence>